<dbReference type="EMBL" id="WHPF01000001">
    <property type="protein sequence ID" value="NNV54084.1"/>
    <property type="molecule type" value="Genomic_DNA"/>
</dbReference>
<accession>A0A8J8FFB6</accession>
<gene>
    <name evidence="2" type="ORF">GD597_01345</name>
</gene>
<evidence type="ECO:0000313" key="3">
    <source>
        <dbReference type="Proteomes" id="UP000598971"/>
    </source>
</evidence>
<evidence type="ECO:0000256" key="1">
    <source>
        <dbReference type="SAM" id="Coils"/>
    </source>
</evidence>
<sequence>MTIDWIKENGLLVFEVITGSKAYGLNTAESDTDIRGVFILPKDMFYSLEYSAQVANETNDIVYYELKRFIELLAKNNPNIMEMLNIPEQFVLQRHEIMEYLKDNIFLSKLCEKTFANYAFSQIKKAYGLEKKIVNPVEAKRKSVMDFCFVHIEKEAIILKHFLEIKGWDQNKIGLSAITHLKDCYNLFHSESLPYRGIIRTENANDVTLSTIPKEEKPIGLLYFNKDGYSAYCKKYKEYWEWVGKRNEARYNTTMSHGKSYDSKNMMHVFRLLLMAKEIGSDGKINVYRKDREFLLSIREGKYEYDELLAKAEALKDELPTLFRNSALPDTPDFEKINKLLIEMRESYYEKF</sequence>
<proteinExistence type="predicted"/>
<name>A0A8J8FFB6_9BACT</name>
<dbReference type="AlphaFoldDB" id="A0A8J8FFB6"/>
<dbReference type="InterPro" id="IPR018775">
    <property type="entry name" value="RlaP"/>
</dbReference>
<protein>
    <submittedName>
        <fullName evidence="2">Nucleotidyltransferase</fullName>
    </submittedName>
</protein>
<feature type="coiled-coil region" evidence="1">
    <location>
        <begin position="298"/>
        <end position="325"/>
    </location>
</feature>
<keyword evidence="3" id="KW-1185">Reference proteome</keyword>
<dbReference type="PANTHER" id="PTHR34817">
    <property type="entry name" value="NUCLEOTIDYLTRANSFERASE"/>
    <property type="match status" value="1"/>
</dbReference>
<dbReference type="Proteomes" id="UP000598971">
    <property type="component" value="Unassembled WGS sequence"/>
</dbReference>
<reference evidence="2" key="1">
    <citation type="submission" date="2019-10" db="EMBL/GenBank/DDBJ databases">
        <title>Draft genome sequence of Panacibacter sp. KCS-6.</title>
        <authorList>
            <person name="Yim K.J."/>
        </authorList>
    </citation>
    <scope>NUCLEOTIDE SEQUENCE</scope>
    <source>
        <strain evidence="2">KCS-6</strain>
    </source>
</reference>
<comment type="caution">
    <text evidence="2">The sequence shown here is derived from an EMBL/GenBank/DDBJ whole genome shotgun (WGS) entry which is preliminary data.</text>
</comment>
<dbReference type="Pfam" id="PF10127">
    <property type="entry name" value="RlaP"/>
    <property type="match status" value="1"/>
</dbReference>
<organism evidence="2 3">
    <name type="scientific">Limnovirga soli</name>
    <dbReference type="NCBI Taxonomy" id="2656915"/>
    <lineage>
        <taxon>Bacteria</taxon>
        <taxon>Pseudomonadati</taxon>
        <taxon>Bacteroidota</taxon>
        <taxon>Chitinophagia</taxon>
        <taxon>Chitinophagales</taxon>
        <taxon>Chitinophagaceae</taxon>
        <taxon>Limnovirga</taxon>
    </lineage>
</organism>
<evidence type="ECO:0000313" key="2">
    <source>
        <dbReference type="EMBL" id="NNV54084.1"/>
    </source>
</evidence>
<keyword evidence="1" id="KW-0175">Coiled coil</keyword>
<dbReference type="PANTHER" id="PTHR34817:SF1">
    <property type="entry name" value="NUCLEOTIDYLTRANSFERASE"/>
    <property type="match status" value="1"/>
</dbReference>